<dbReference type="RefSeq" id="XP_032821002.1">
    <property type="nucleotide sequence ID" value="XM_032965111.1"/>
</dbReference>
<feature type="transmembrane region" description="Helical" evidence="2">
    <location>
        <begin position="239"/>
        <end position="261"/>
    </location>
</feature>
<feature type="compositionally biased region" description="Pro residues" evidence="1">
    <location>
        <begin position="91"/>
        <end position="116"/>
    </location>
</feature>
<feature type="transmembrane region" description="Helical" evidence="2">
    <location>
        <begin position="25"/>
        <end position="45"/>
    </location>
</feature>
<dbReference type="KEGG" id="pmrn:116948431"/>
<feature type="transmembrane region" description="Helical" evidence="2">
    <location>
        <begin position="199"/>
        <end position="227"/>
    </location>
</feature>
<evidence type="ECO:0000313" key="4">
    <source>
        <dbReference type="RefSeq" id="XP_032821002.1"/>
    </source>
</evidence>
<evidence type="ECO:0000313" key="3">
    <source>
        <dbReference type="Proteomes" id="UP001318040"/>
    </source>
</evidence>
<sequence>MRTANSLPHPAGLLGGTEGLVTGKLFLLLCTFLLEAMYVAGLLVFRVTRLHGKHSEAWLSLLVCSGVCCVYCGACGISALVAALDEPLPPPPLSRLQPPPPPPPPPPPQQHPPPVPLAALGMQPGLPEPVPQQGPPDPAAHPGHPDPTLALALHVLPVLTKTLAALAGCRMCAEFWFVRTKLTLPTRRSRVRDPGEDPFVIDAATYTAGIAGSCGYSALAFTAYAAGGLVMAGRGAGDTVYLCTLTLLLLCRAILLVQLFMQAARIHHVRKKRGLDVPKVKLVGDSVP</sequence>
<name>A0AAJ7X4Q6_PETMA</name>
<accession>A0AAJ7X4Q6</accession>
<dbReference type="AlphaFoldDB" id="A0AAJ7X4Q6"/>
<organism evidence="3 4">
    <name type="scientific">Petromyzon marinus</name>
    <name type="common">Sea lamprey</name>
    <dbReference type="NCBI Taxonomy" id="7757"/>
    <lineage>
        <taxon>Eukaryota</taxon>
        <taxon>Metazoa</taxon>
        <taxon>Chordata</taxon>
        <taxon>Craniata</taxon>
        <taxon>Vertebrata</taxon>
        <taxon>Cyclostomata</taxon>
        <taxon>Hyperoartia</taxon>
        <taxon>Petromyzontiformes</taxon>
        <taxon>Petromyzontidae</taxon>
        <taxon>Petromyzon</taxon>
    </lineage>
</organism>
<proteinExistence type="predicted"/>
<feature type="region of interest" description="Disordered" evidence="1">
    <location>
        <begin position="91"/>
        <end position="146"/>
    </location>
</feature>
<feature type="transmembrane region" description="Helical" evidence="2">
    <location>
        <begin position="57"/>
        <end position="84"/>
    </location>
</feature>
<protein>
    <submittedName>
        <fullName evidence="4 5">Uncharacterized protein LOC116948431</fullName>
    </submittedName>
</protein>
<evidence type="ECO:0000256" key="2">
    <source>
        <dbReference type="SAM" id="Phobius"/>
    </source>
</evidence>
<keyword evidence="3" id="KW-1185">Reference proteome</keyword>
<dbReference type="Proteomes" id="UP001318040">
    <property type="component" value="Chromosome 2"/>
</dbReference>
<dbReference type="RefSeq" id="XP_032821008.1">
    <property type="nucleotide sequence ID" value="XM_032965117.1"/>
</dbReference>
<feature type="transmembrane region" description="Helical" evidence="2">
    <location>
        <begin position="158"/>
        <end position="178"/>
    </location>
</feature>
<keyword evidence="2" id="KW-0472">Membrane</keyword>
<keyword evidence="2" id="KW-1133">Transmembrane helix</keyword>
<feature type="compositionally biased region" description="Pro residues" evidence="1">
    <location>
        <begin position="126"/>
        <end position="139"/>
    </location>
</feature>
<evidence type="ECO:0000256" key="1">
    <source>
        <dbReference type="SAM" id="MobiDB-lite"/>
    </source>
</evidence>
<evidence type="ECO:0000313" key="5">
    <source>
        <dbReference type="RefSeq" id="XP_032821008.1"/>
    </source>
</evidence>
<dbReference type="GeneID" id="116948431"/>
<keyword evidence="2" id="KW-0812">Transmembrane</keyword>
<reference evidence="4 5" key="1">
    <citation type="submission" date="2025-04" db="UniProtKB">
        <authorList>
            <consortium name="RefSeq"/>
        </authorList>
    </citation>
    <scope>IDENTIFICATION</scope>
    <source>
        <tissue evidence="4 5">Sperm</tissue>
    </source>
</reference>
<gene>
    <name evidence="4 5" type="primary">LOC116948431</name>
</gene>